<dbReference type="EMBL" id="BTGU01006356">
    <property type="protein sequence ID" value="GMN19574.1"/>
    <property type="molecule type" value="Genomic_DNA"/>
</dbReference>
<feature type="region of interest" description="Disordered" evidence="1">
    <location>
        <begin position="149"/>
        <end position="193"/>
    </location>
</feature>
<comment type="caution">
    <text evidence="2">The sequence shown here is derived from an EMBL/GenBank/DDBJ whole genome shotgun (WGS) entry which is preliminary data.</text>
</comment>
<protein>
    <submittedName>
        <fullName evidence="2">Uncharacterized protein</fullName>
    </submittedName>
</protein>
<reference evidence="2" key="1">
    <citation type="submission" date="2023-07" db="EMBL/GenBank/DDBJ databases">
        <title>draft genome sequence of fig (Ficus carica).</title>
        <authorList>
            <person name="Takahashi T."/>
            <person name="Nishimura K."/>
        </authorList>
    </citation>
    <scope>NUCLEOTIDE SEQUENCE</scope>
</reference>
<dbReference type="EMBL" id="BTGU01000141">
    <property type="protein sequence ID" value="GMN63063.1"/>
    <property type="molecule type" value="Genomic_DNA"/>
</dbReference>
<feature type="compositionally biased region" description="Low complexity" evidence="1">
    <location>
        <begin position="166"/>
        <end position="175"/>
    </location>
</feature>
<accession>A0AA87YP25</accession>
<evidence type="ECO:0000313" key="3">
    <source>
        <dbReference type="EMBL" id="GMN63063.1"/>
    </source>
</evidence>
<evidence type="ECO:0000313" key="2">
    <source>
        <dbReference type="EMBL" id="GMN19574.1"/>
    </source>
</evidence>
<dbReference type="AlphaFoldDB" id="A0AA87YP25"/>
<evidence type="ECO:0000313" key="4">
    <source>
        <dbReference type="Proteomes" id="UP001187192"/>
    </source>
</evidence>
<dbReference type="Proteomes" id="UP001187192">
    <property type="component" value="Unassembled WGS sequence"/>
</dbReference>
<keyword evidence="4" id="KW-1185">Reference proteome</keyword>
<sequence>MIAQPCDLPAWTTVDGDVCWRVAAVQHWIVAVRSHGGCNDRITPNAGCFGRYPEGRNSAMRRGQSRQALSSLRGLLWLDLPCKGGVMVGSSSSPALLMPLPPLPPLRPINKTRRNRILTDSNIRITRVYRQQHGRLLLIQRLQGGLPLHPDPALTHAQSMRRAQHDPQQQSDQLQMRPARACQSRPDKGAWRHQSTRSAAAALTEVPRAPSPSRSCYATCVQEPPQAESSLATCSQHTGMLCATN</sequence>
<gene>
    <name evidence="3" type="ORF">TIFTF001_032144</name>
    <name evidence="2" type="ORF">TIFTF001_048633</name>
</gene>
<organism evidence="2 4">
    <name type="scientific">Ficus carica</name>
    <name type="common">Common fig</name>
    <dbReference type="NCBI Taxonomy" id="3494"/>
    <lineage>
        <taxon>Eukaryota</taxon>
        <taxon>Viridiplantae</taxon>
        <taxon>Streptophyta</taxon>
        <taxon>Embryophyta</taxon>
        <taxon>Tracheophyta</taxon>
        <taxon>Spermatophyta</taxon>
        <taxon>Magnoliopsida</taxon>
        <taxon>eudicotyledons</taxon>
        <taxon>Gunneridae</taxon>
        <taxon>Pentapetalae</taxon>
        <taxon>rosids</taxon>
        <taxon>fabids</taxon>
        <taxon>Rosales</taxon>
        <taxon>Moraceae</taxon>
        <taxon>Ficeae</taxon>
        <taxon>Ficus</taxon>
    </lineage>
</organism>
<evidence type="ECO:0000256" key="1">
    <source>
        <dbReference type="SAM" id="MobiDB-lite"/>
    </source>
</evidence>
<name>A0AA87YP25_FICCA</name>
<proteinExistence type="predicted"/>